<organism evidence="4 5">
    <name type="scientific">Aquirufa avitistagni</name>
    <dbReference type="NCBI Taxonomy" id="3104728"/>
    <lineage>
        <taxon>Bacteria</taxon>
        <taxon>Pseudomonadati</taxon>
        <taxon>Bacteroidota</taxon>
        <taxon>Cytophagia</taxon>
        <taxon>Cytophagales</taxon>
        <taxon>Flectobacillaceae</taxon>
        <taxon>Aquirufa</taxon>
    </lineage>
</organism>
<dbReference type="EMBL" id="JBBKXZ010000001">
    <property type="protein sequence ID" value="MFD3393523.1"/>
    <property type="molecule type" value="Genomic_DNA"/>
</dbReference>
<evidence type="ECO:0000259" key="3">
    <source>
        <dbReference type="Pfam" id="PF19295"/>
    </source>
</evidence>
<evidence type="ECO:0000259" key="2">
    <source>
        <dbReference type="Pfam" id="PF01458"/>
    </source>
</evidence>
<dbReference type="InterPro" id="IPR011542">
    <property type="entry name" value="SUF_FeS_clus_asmbl_SufD"/>
</dbReference>
<dbReference type="SUPFAM" id="SSF101960">
    <property type="entry name" value="Stabilizer of iron transporter SufD"/>
    <property type="match status" value="1"/>
</dbReference>
<dbReference type="NCBIfam" id="TIGR01981">
    <property type="entry name" value="sufD"/>
    <property type="match status" value="1"/>
</dbReference>
<dbReference type="PANTHER" id="PTHR43575">
    <property type="entry name" value="PROTEIN ABCI7, CHLOROPLASTIC"/>
    <property type="match status" value="1"/>
</dbReference>
<feature type="domain" description="SUF system FeS cluster assembly SufBD core" evidence="2">
    <location>
        <begin position="157"/>
        <end position="383"/>
    </location>
</feature>
<dbReference type="Proteomes" id="UP001598138">
    <property type="component" value="Unassembled WGS sequence"/>
</dbReference>
<dbReference type="PANTHER" id="PTHR43575:SF1">
    <property type="entry name" value="PROTEIN ABCI7, CHLOROPLASTIC"/>
    <property type="match status" value="1"/>
</dbReference>
<dbReference type="Pfam" id="PF19295">
    <property type="entry name" value="SufBD_N"/>
    <property type="match status" value="1"/>
</dbReference>
<dbReference type="InterPro" id="IPR055346">
    <property type="entry name" value="Fe-S_cluster_assembly_SufBD"/>
</dbReference>
<sequence>MATDTLVTISLPKEKQSSLDRFLAKGFPTNKWEEWKYTSLKSLNDIEWNWNTSEQSVNSAALALENTVEILTQNGKMTLLGTLPTGVEYLDFASFAAQNPEFIRTFIERNPILDQNSLYDLNDALASSHQVIWVKKGVKLDKPILHTYFASVSIASAIQIKLLIYLEEGASLTWVDDLASSEDSKSILSNYVQEIWVSKNAHLTFVKTQDFGLSTTHVDHTFINQEDQSLVDMFTFSLNGGLIRNNLHFYVDGQQVISNLNGLYVPGNNQLVDSHTVVDHRMPNSESNELYKGVLLGNSTGVFNGKIFVRPDAQKTNAFQSCKNVLASEKATMNTKPQLEIWADDVKCSHGTTTGQLSDEALFYMQSRGISQDAAKTLLMLAFVQQVIDKVEIPALKESISNRVVAKIQQALGV</sequence>
<reference evidence="4 5" key="1">
    <citation type="submission" date="2024-03" db="EMBL/GenBank/DDBJ databases">
        <title>Aquirufa genome sequencing.</title>
        <authorList>
            <person name="Pitt A."/>
            <person name="Hahn M.W."/>
        </authorList>
    </citation>
    <scope>NUCLEOTIDE SEQUENCE [LARGE SCALE GENOMIC DNA]</scope>
    <source>
        <strain evidence="4 5">OSTEICH-129V</strain>
    </source>
</reference>
<keyword evidence="5" id="KW-1185">Reference proteome</keyword>
<accession>A0ABW6DCI8</accession>
<proteinExistence type="inferred from homology"/>
<comment type="similarity">
    <text evidence="1">Belongs to the iron-sulfur cluster assembly SufBD family.</text>
</comment>
<dbReference type="InterPro" id="IPR045595">
    <property type="entry name" value="SufBD_N"/>
</dbReference>
<evidence type="ECO:0000313" key="5">
    <source>
        <dbReference type="Proteomes" id="UP001598138"/>
    </source>
</evidence>
<dbReference type="InterPro" id="IPR000825">
    <property type="entry name" value="SUF_FeS_clus_asmbl_SufBD_core"/>
</dbReference>
<dbReference type="RefSeq" id="WP_377982236.1">
    <property type="nucleotide sequence ID" value="NZ_JBBKXZ010000001.1"/>
</dbReference>
<protein>
    <submittedName>
        <fullName evidence="4">Fe-S cluster assembly protein SufD</fullName>
    </submittedName>
</protein>
<comment type="caution">
    <text evidence="4">The sequence shown here is derived from an EMBL/GenBank/DDBJ whole genome shotgun (WGS) entry which is preliminary data.</text>
</comment>
<dbReference type="InterPro" id="IPR037284">
    <property type="entry name" value="SUF_FeS_clus_asmbl_SufBD_sf"/>
</dbReference>
<evidence type="ECO:0000313" key="4">
    <source>
        <dbReference type="EMBL" id="MFD3393523.1"/>
    </source>
</evidence>
<feature type="domain" description="SUF system FeS cluster assembly SufBD N-terminal" evidence="3">
    <location>
        <begin position="13"/>
        <end position="144"/>
    </location>
</feature>
<dbReference type="Pfam" id="PF01458">
    <property type="entry name" value="SUFBD_core"/>
    <property type="match status" value="1"/>
</dbReference>
<gene>
    <name evidence="4" type="primary">sufD</name>
    <name evidence="4" type="ORF">U0R10_02705</name>
</gene>
<evidence type="ECO:0000256" key="1">
    <source>
        <dbReference type="ARBA" id="ARBA00043967"/>
    </source>
</evidence>
<name>A0ABW6DCI8_9BACT</name>